<sequence length="355" mass="38040">MYGPVGNGGTSSLGRTYGKNSGAITSPKPYSRTSFDLAYHDAGQGLLMSCFEMEVPCGEYYHLWGREQGIGLILRTSASGWRSDGLSVSWEDTFADHLLQGGMIFIAVVSGSGLGYDHDMPRVHHECLPLPWLMKEDNNTPTGQSGGGGRKRGERPRAAGEEARNVGLQEAYKKGSRPPQIPSPSTQAEYLFTSTTTLLPHNYQNTPSTCRSPLSLSSSPWASTWLPLLRLLARTHTAPTNPSLLLFSSAMVTVTWTETATSLCPAAVEPPSSDPATATPTATSTVFPVVRRTLSTARRATNNLPLLLSVLAMVTWTEMVTSSLPALVGWLSLGPATATATEMATVSIRCHRVGA</sequence>
<accession>A0A0E9NS09</accession>
<protein>
    <submittedName>
        <fullName evidence="2">Uncharacterized protein</fullName>
    </submittedName>
</protein>
<reference evidence="2 3" key="1">
    <citation type="journal article" date="2011" name="J. Gen. Appl. Microbiol.">
        <title>Draft genome sequencing of the enigmatic yeast Saitoella complicata.</title>
        <authorList>
            <person name="Nishida H."/>
            <person name="Hamamoto M."/>
            <person name="Sugiyama J."/>
        </authorList>
    </citation>
    <scope>NUCLEOTIDE SEQUENCE [LARGE SCALE GENOMIC DNA]</scope>
    <source>
        <strain evidence="2 3">NRRL Y-17804</strain>
    </source>
</reference>
<dbReference type="EMBL" id="BACD03000079">
    <property type="protein sequence ID" value="GAO52667.1"/>
    <property type="molecule type" value="Genomic_DNA"/>
</dbReference>
<dbReference type="AlphaFoldDB" id="A0A0E9NS09"/>
<proteinExistence type="predicted"/>
<evidence type="ECO:0000313" key="3">
    <source>
        <dbReference type="Proteomes" id="UP000033140"/>
    </source>
</evidence>
<name>A0A0E9NS09_SAICN</name>
<feature type="region of interest" description="Disordered" evidence="1">
    <location>
        <begin position="134"/>
        <end position="184"/>
    </location>
</feature>
<evidence type="ECO:0000313" key="2">
    <source>
        <dbReference type="EMBL" id="GAO52667.1"/>
    </source>
</evidence>
<gene>
    <name evidence="2" type="ORF">G7K_6739-t1</name>
</gene>
<keyword evidence="3" id="KW-1185">Reference proteome</keyword>
<comment type="caution">
    <text evidence="2">The sequence shown here is derived from an EMBL/GenBank/DDBJ whole genome shotgun (WGS) entry which is preliminary data.</text>
</comment>
<evidence type="ECO:0000256" key="1">
    <source>
        <dbReference type="SAM" id="MobiDB-lite"/>
    </source>
</evidence>
<dbReference type="Proteomes" id="UP000033140">
    <property type="component" value="Unassembled WGS sequence"/>
</dbReference>
<reference evidence="2 3" key="3">
    <citation type="journal article" date="2015" name="Genome Announc.">
        <title>Draft Genome Sequence of the Archiascomycetous Yeast Saitoella complicata.</title>
        <authorList>
            <person name="Yamauchi K."/>
            <person name="Kondo S."/>
            <person name="Hamamoto M."/>
            <person name="Takahashi Y."/>
            <person name="Ogura Y."/>
            <person name="Hayashi T."/>
            <person name="Nishida H."/>
        </authorList>
    </citation>
    <scope>NUCLEOTIDE SEQUENCE [LARGE SCALE GENOMIC DNA]</scope>
    <source>
        <strain evidence="2 3">NRRL Y-17804</strain>
    </source>
</reference>
<organism evidence="2 3">
    <name type="scientific">Saitoella complicata (strain BCRC 22490 / CBS 7301 / JCM 7358 / NBRC 10748 / NRRL Y-17804)</name>
    <dbReference type="NCBI Taxonomy" id="698492"/>
    <lineage>
        <taxon>Eukaryota</taxon>
        <taxon>Fungi</taxon>
        <taxon>Dikarya</taxon>
        <taxon>Ascomycota</taxon>
        <taxon>Taphrinomycotina</taxon>
        <taxon>Taphrinomycotina incertae sedis</taxon>
        <taxon>Saitoella</taxon>
    </lineage>
</organism>
<feature type="compositionally biased region" description="Basic and acidic residues" evidence="1">
    <location>
        <begin position="155"/>
        <end position="164"/>
    </location>
</feature>
<reference evidence="2 3" key="2">
    <citation type="journal article" date="2014" name="J. Gen. Appl. Microbiol.">
        <title>The early diverging ascomycetous budding yeast Saitoella complicata has three histone deacetylases belonging to the Clr6, Hos2, and Rpd3 lineages.</title>
        <authorList>
            <person name="Nishida H."/>
            <person name="Matsumoto T."/>
            <person name="Kondo S."/>
            <person name="Hamamoto M."/>
            <person name="Yoshikawa H."/>
        </authorList>
    </citation>
    <scope>NUCLEOTIDE SEQUENCE [LARGE SCALE GENOMIC DNA]</scope>
    <source>
        <strain evidence="2 3">NRRL Y-17804</strain>
    </source>
</reference>